<dbReference type="Pfam" id="PF06500">
    <property type="entry name" value="FrsA-like"/>
    <property type="match status" value="1"/>
</dbReference>
<dbReference type="EMBL" id="JBHLWO010000002">
    <property type="protein sequence ID" value="MFC0319952.1"/>
    <property type="molecule type" value="Genomic_DNA"/>
</dbReference>
<dbReference type="RefSeq" id="WP_130855430.1">
    <property type="nucleotide sequence ID" value="NZ_JBHLWO010000002.1"/>
</dbReference>
<evidence type="ECO:0000313" key="3">
    <source>
        <dbReference type="Proteomes" id="UP001589774"/>
    </source>
</evidence>
<organism evidence="2 3">
    <name type="scientific">Olivibacter oleidegradans</name>
    <dbReference type="NCBI Taxonomy" id="760123"/>
    <lineage>
        <taxon>Bacteria</taxon>
        <taxon>Pseudomonadati</taxon>
        <taxon>Bacteroidota</taxon>
        <taxon>Sphingobacteriia</taxon>
        <taxon>Sphingobacteriales</taxon>
        <taxon>Sphingobacteriaceae</taxon>
        <taxon>Olivibacter</taxon>
    </lineage>
</organism>
<comment type="caution">
    <text evidence="2">The sequence shown here is derived from an EMBL/GenBank/DDBJ whole genome shotgun (WGS) entry which is preliminary data.</text>
</comment>
<dbReference type="InterPro" id="IPR050261">
    <property type="entry name" value="FrsA_esterase"/>
</dbReference>
<dbReference type="Gene3D" id="3.40.50.1820">
    <property type="entry name" value="alpha/beta hydrolase"/>
    <property type="match status" value="1"/>
</dbReference>
<reference evidence="2 3" key="1">
    <citation type="submission" date="2024-09" db="EMBL/GenBank/DDBJ databases">
        <authorList>
            <person name="Sun Q."/>
            <person name="Mori K."/>
        </authorList>
    </citation>
    <scope>NUCLEOTIDE SEQUENCE [LARGE SCALE GENOMIC DNA]</scope>
    <source>
        <strain evidence="2 3">CCM 7765</strain>
    </source>
</reference>
<accession>A0ABV6HM43</accession>
<sequence>MKSQNESLTNQSDRGADYSTQRLTQRYRFNDPNMDLFFLGALSWGAAGGLSVGEAFYVASQIEDGHPDSWADAFENQAEILIEQGKGWLEEGNVRAAGEVHLKTFAAYRSAWQFVVPGERFDYLFQSSQEYFDLAMKGLQLPATKFSVYYGGGELPGHFYQSADSSAPTILIIGGADTCHEDRFLSQGRYYLDRGYSVALVDLPGQGLVPNQGLYWEQQTENSIHKVVDTLIEKFNVNTKKLVLLGMSLGGYFACRSAAYEPRLAAVVATPALYNPGELFTGVREQLSSGIPESAAGANNLQVLLWKAGVKGVTELVEKWDNNAVDPKRVKIPFMSVLGMQEGAVWKKQTKEWYEAIENDQKKLITLDAETGADAHCQGNNALRLVQEVETWLKVVLSKSA</sequence>
<name>A0ABV6HM43_9SPHI</name>
<keyword evidence="3" id="KW-1185">Reference proteome</keyword>
<dbReference type="PANTHER" id="PTHR22946">
    <property type="entry name" value="DIENELACTONE HYDROLASE DOMAIN-CONTAINING PROTEIN-RELATED"/>
    <property type="match status" value="1"/>
</dbReference>
<gene>
    <name evidence="2" type="ORF">ACFFI0_16630</name>
</gene>
<protein>
    <submittedName>
        <fullName evidence="2">Alpha/beta hydrolase family protein</fullName>
        <ecNumber evidence="2">3.4.-.-</ecNumber>
    </submittedName>
</protein>
<dbReference type="EC" id="3.4.-.-" evidence="2"/>
<evidence type="ECO:0000256" key="1">
    <source>
        <dbReference type="ARBA" id="ARBA00022801"/>
    </source>
</evidence>
<keyword evidence="1 2" id="KW-0378">Hydrolase</keyword>
<dbReference type="SUPFAM" id="SSF53474">
    <property type="entry name" value="alpha/beta-Hydrolases"/>
    <property type="match status" value="1"/>
</dbReference>
<dbReference type="InterPro" id="IPR029058">
    <property type="entry name" value="AB_hydrolase_fold"/>
</dbReference>
<proteinExistence type="predicted"/>
<dbReference type="PANTHER" id="PTHR22946:SF12">
    <property type="entry name" value="CONIDIAL PIGMENT BIOSYNTHESIS PROTEIN AYG1 (AFU_ORTHOLOGUE AFUA_2G17550)"/>
    <property type="match status" value="1"/>
</dbReference>
<dbReference type="Gene3D" id="1.20.1440.110">
    <property type="entry name" value="acylaminoacyl peptidase"/>
    <property type="match status" value="1"/>
</dbReference>
<dbReference type="InterPro" id="IPR010520">
    <property type="entry name" value="FrsA-like"/>
</dbReference>
<dbReference type="Proteomes" id="UP001589774">
    <property type="component" value="Unassembled WGS sequence"/>
</dbReference>
<evidence type="ECO:0000313" key="2">
    <source>
        <dbReference type="EMBL" id="MFC0319952.1"/>
    </source>
</evidence>
<dbReference type="GO" id="GO:0016787">
    <property type="term" value="F:hydrolase activity"/>
    <property type="evidence" value="ECO:0007669"/>
    <property type="project" value="UniProtKB-KW"/>
</dbReference>